<accession>A0A8S5PMU3</accession>
<dbReference type="Pfam" id="PF05521">
    <property type="entry name" value="Phage_HCP"/>
    <property type="match status" value="1"/>
</dbReference>
<reference evidence="1" key="1">
    <citation type="journal article" date="2021" name="Proc. Natl. Acad. Sci. U.S.A.">
        <title>A Catalog of Tens of Thousands of Viruses from Human Metagenomes Reveals Hidden Associations with Chronic Diseases.</title>
        <authorList>
            <person name="Tisza M.J."/>
            <person name="Buck C.B."/>
        </authorList>
    </citation>
    <scope>NUCLEOTIDE SEQUENCE</scope>
    <source>
        <strain evidence="1">CtD2Q91</strain>
    </source>
</reference>
<dbReference type="EMBL" id="BK015471">
    <property type="protein sequence ID" value="DAE08479.1"/>
    <property type="molecule type" value="Genomic_DNA"/>
</dbReference>
<sequence length="114" mass="13406">MHIDAGKLTKRIQFLMPLSERDADGYPVAAGEKVVRETWAQYSQTSGTELIRAGAEFGEAKVRFLTRYYPDILDRRLLIRYQGRKYSIVYINTYGDEEKYTEYWCERYTQEGTV</sequence>
<dbReference type="NCBIfam" id="TIGR01563">
    <property type="entry name" value="gp16_SPP1"/>
    <property type="match status" value="1"/>
</dbReference>
<dbReference type="Gene3D" id="2.40.10.270">
    <property type="entry name" value="Bacteriophage SPP1 head-tail adaptor protein"/>
    <property type="match status" value="1"/>
</dbReference>
<organism evidence="1">
    <name type="scientific">Siphoviridae sp. ctD2Q91</name>
    <dbReference type="NCBI Taxonomy" id="2825383"/>
    <lineage>
        <taxon>Viruses</taxon>
        <taxon>Duplodnaviria</taxon>
        <taxon>Heunggongvirae</taxon>
        <taxon>Uroviricota</taxon>
        <taxon>Caudoviricetes</taxon>
    </lineage>
</organism>
<protein>
    <submittedName>
        <fullName evidence="1">Putative head tail adaptor</fullName>
    </submittedName>
</protein>
<name>A0A8S5PMU3_9CAUD</name>
<dbReference type="InterPro" id="IPR038666">
    <property type="entry name" value="SSP1_head-tail_sf"/>
</dbReference>
<proteinExistence type="predicted"/>
<dbReference type="InterPro" id="IPR008767">
    <property type="entry name" value="Phage_SPP1_head-tail_adaptor"/>
</dbReference>
<evidence type="ECO:0000313" key="1">
    <source>
        <dbReference type="EMBL" id="DAE08479.1"/>
    </source>
</evidence>